<dbReference type="EMBL" id="JABBZE010000019">
    <property type="protein sequence ID" value="NMU89043.1"/>
    <property type="molecule type" value="Genomic_DNA"/>
</dbReference>
<proteinExistence type="predicted"/>
<accession>A0A848NEQ9</accession>
<dbReference type="RefSeq" id="WP_169535902.1">
    <property type="nucleotide sequence ID" value="NZ_JABBZE010000019.1"/>
</dbReference>
<organism evidence="1 2">
    <name type="scientific">Achromobacter ruhlandii</name>
    <dbReference type="NCBI Taxonomy" id="72557"/>
    <lineage>
        <taxon>Bacteria</taxon>
        <taxon>Pseudomonadati</taxon>
        <taxon>Pseudomonadota</taxon>
        <taxon>Betaproteobacteria</taxon>
        <taxon>Burkholderiales</taxon>
        <taxon>Alcaligenaceae</taxon>
        <taxon>Achromobacter</taxon>
    </lineage>
</organism>
<dbReference type="AlphaFoldDB" id="A0A848NEQ9"/>
<protein>
    <submittedName>
        <fullName evidence="1">Uncharacterized protein</fullName>
    </submittedName>
</protein>
<comment type="caution">
    <text evidence="1">The sequence shown here is derived from an EMBL/GenBank/DDBJ whole genome shotgun (WGS) entry which is preliminary data.</text>
</comment>
<reference evidence="1 2" key="1">
    <citation type="submission" date="2020-04" db="EMBL/GenBank/DDBJ databases">
        <title>Achromobacter ruhlandii genome sequencing and assembly.</title>
        <authorList>
            <person name="Martins R.C.R."/>
            <person name="Perdigao-Neto L.V."/>
            <person name="Levin A.S.S."/>
            <person name="Costa S.F."/>
        </authorList>
    </citation>
    <scope>NUCLEOTIDE SEQUENCE [LARGE SCALE GENOMIC DNA]</scope>
    <source>
        <strain evidence="1 2">9035ralo</strain>
    </source>
</reference>
<evidence type="ECO:0000313" key="1">
    <source>
        <dbReference type="EMBL" id="NMU89043.1"/>
    </source>
</evidence>
<sequence length="249" mass="27908">MKRVSAYCEKCEGQRNFSTVARDLWSESEGLLPFLAFRMMCDDCKQFVRQYLVQFKELEKLKHRIPPNIGFDGLGRLAFADPPLVSRFSGSMSKLIGGERDLFFKGRRAELEGLGIGAFAYYRRAMETTKLRLIDEVKSVAEQLGGMEDLIKELDLLAAEPQFAKALPYLKHALPPSLDYAGQNPLKVLYQALSVGMHGRSDEECLELAEVVRAVLVDLSEKLSAAKRSDREARAALTILAKFNKNAAL</sequence>
<evidence type="ECO:0000313" key="2">
    <source>
        <dbReference type="Proteomes" id="UP000542405"/>
    </source>
</evidence>
<name>A0A848NEQ9_9BURK</name>
<dbReference type="Proteomes" id="UP000542405">
    <property type="component" value="Unassembled WGS sequence"/>
</dbReference>
<gene>
    <name evidence="1" type="ORF">HGQ98_03995</name>
</gene>